<keyword evidence="1" id="KW-0812">Transmembrane</keyword>
<dbReference type="OrthoDB" id="6127156at2759"/>
<dbReference type="PANTHER" id="PTHR18945">
    <property type="entry name" value="NEUROTRANSMITTER GATED ION CHANNEL"/>
    <property type="match status" value="1"/>
</dbReference>
<keyword evidence="4" id="KW-1185">Reference proteome</keyword>
<comment type="caution">
    <text evidence="3">The sequence shown here is derived from an EMBL/GenBank/DDBJ whole genome shotgun (WGS) entry which is preliminary data.</text>
</comment>
<accession>A0A3S1HUW8</accession>
<sequence length="291" mass="32419">MDDKRQEFITNGFLGLTWEDQLAAMGWSTSELQFVANTGAVILDSYVTNGEWEIISTKVSVVSEWGLAGFQVEIVIQRRSGFFILNIVMPVVLLSFLNIVVFLIPVDSGEKISYGITVLLALAVFMSIVGDMLPRSSDVVPLVTIYLFVLLIISVLTVMVAIIIVWLHHKDEQETKRQKATSTFKSVFKKVRILNRATTPISTVMEKTPSELSDVENGDPSPARKINQGASLLDAVKKLGNPERVLPPVPNEERRVNNYKLIGRHIDTIAFFAFTFVWLSVTLAFTIVLSS</sequence>
<dbReference type="Gene3D" id="1.20.58.390">
    <property type="entry name" value="Neurotransmitter-gated ion-channel transmembrane domain"/>
    <property type="match status" value="1"/>
</dbReference>
<evidence type="ECO:0000256" key="1">
    <source>
        <dbReference type="SAM" id="Phobius"/>
    </source>
</evidence>
<name>A0A3S1HUW8_ELYCH</name>
<dbReference type="InterPro" id="IPR006201">
    <property type="entry name" value="Neur_channel"/>
</dbReference>
<feature type="transmembrane region" description="Helical" evidence="1">
    <location>
        <begin position="112"/>
        <end position="133"/>
    </location>
</feature>
<keyword evidence="1" id="KW-1133">Transmembrane helix</keyword>
<protein>
    <recommendedName>
        <fullName evidence="2">Neurotransmitter-gated ion-channel transmembrane domain-containing protein</fullName>
    </recommendedName>
</protein>
<dbReference type="Pfam" id="PF02932">
    <property type="entry name" value="Neur_chan_memb"/>
    <property type="match status" value="1"/>
</dbReference>
<evidence type="ECO:0000313" key="3">
    <source>
        <dbReference type="EMBL" id="RUS86580.1"/>
    </source>
</evidence>
<dbReference type="InterPro" id="IPR006029">
    <property type="entry name" value="Neurotrans-gated_channel_TM"/>
</dbReference>
<dbReference type="AlphaFoldDB" id="A0A3S1HUW8"/>
<feature type="domain" description="Neurotransmitter-gated ion-channel transmembrane" evidence="2">
    <location>
        <begin position="87"/>
        <end position="199"/>
    </location>
</feature>
<dbReference type="GO" id="GO:0016020">
    <property type="term" value="C:membrane"/>
    <property type="evidence" value="ECO:0007669"/>
    <property type="project" value="InterPro"/>
</dbReference>
<dbReference type="Proteomes" id="UP000271974">
    <property type="component" value="Unassembled WGS sequence"/>
</dbReference>
<feature type="transmembrane region" description="Helical" evidence="1">
    <location>
        <begin position="269"/>
        <end position="289"/>
    </location>
</feature>
<keyword evidence="1" id="KW-0472">Membrane</keyword>
<proteinExistence type="predicted"/>
<dbReference type="STRING" id="188477.A0A3S1HUW8"/>
<dbReference type="SUPFAM" id="SSF90112">
    <property type="entry name" value="Neurotransmitter-gated ion-channel transmembrane pore"/>
    <property type="match status" value="1"/>
</dbReference>
<evidence type="ECO:0000313" key="4">
    <source>
        <dbReference type="Proteomes" id="UP000271974"/>
    </source>
</evidence>
<feature type="transmembrane region" description="Helical" evidence="1">
    <location>
        <begin position="83"/>
        <end position="106"/>
    </location>
</feature>
<dbReference type="InterPro" id="IPR036719">
    <property type="entry name" value="Neuro-gated_channel_TM_sf"/>
</dbReference>
<organism evidence="3 4">
    <name type="scientific">Elysia chlorotica</name>
    <name type="common">Eastern emerald elysia</name>
    <name type="synonym">Sea slug</name>
    <dbReference type="NCBI Taxonomy" id="188477"/>
    <lineage>
        <taxon>Eukaryota</taxon>
        <taxon>Metazoa</taxon>
        <taxon>Spiralia</taxon>
        <taxon>Lophotrochozoa</taxon>
        <taxon>Mollusca</taxon>
        <taxon>Gastropoda</taxon>
        <taxon>Heterobranchia</taxon>
        <taxon>Euthyneura</taxon>
        <taxon>Panpulmonata</taxon>
        <taxon>Sacoglossa</taxon>
        <taxon>Placobranchoidea</taxon>
        <taxon>Plakobranchidae</taxon>
        <taxon>Elysia</taxon>
    </lineage>
</organism>
<dbReference type="GO" id="GO:0005216">
    <property type="term" value="F:monoatomic ion channel activity"/>
    <property type="evidence" value="ECO:0007669"/>
    <property type="project" value="InterPro"/>
</dbReference>
<gene>
    <name evidence="3" type="ORF">EGW08_005661</name>
</gene>
<dbReference type="CDD" id="cd19051">
    <property type="entry name" value="LGIC_TM_cation"/>
    <property type="match status" value="1"/>
</dbReference>
<feature type="transmembrane region" description="Helical" evidence="1">
    <location>
        <begin position="145"/>
        <end position="167"/>
    </location>
</feature>
<evidence type="ECO:0000259" key="2">
    <source>
        <dbReference type="Pfam" id="PF02932"/>
    </source>
</evidence>
<dbReference type="EMBL" id="RQTK01000134">
    <property type="protein sequence ID" value="RUS86580.1"/>
    <property type="molecule type" value="Genomic_DNA"/>
</dbReference>
<dbReference type="InterPro" id="IPR038050">
    <property type="entry name" value="Neuro_actylchol_rec"/>
</dbReference>
<reference evidence="3 4" key="1">
    <citation type="submission" date="2019-01" db="EMBL/GenBank/DDBJ databases">
        <title>A draft genome assembly of the solar-powered sea slug Elysia chlorotica.</title>
        <authorList>
            <person name="Cai H."/>
            <person name="Li Q."/>
            <person name="Fang X."/>
            <person name="Li J."/>
            <person name="Curtis N.E."/>
            <person name="Altenburger A."/>
            <person name="Shibata T."/>
            <person name="Feng M."/>
            <person name="Maeda T."/>
            <person name="Schwartz J.A."/>
            <person name="Shigenobu S."/>
            <person name="Lundholm N."/>
            <person name="Nishiyama T."/>
            <person name="Yang H."/>
            <person name="Hasebe M."/>
            <person name="Li S."/>
            <person name="Pierce S.K."/>
            <person name="Wang J."/>
        </authorList>
    </citation>
    <scope>NUCLEOTIDE SEQUENCE [LARGE SCALE GENOMIC DNA]</scope>
    <source>
        <strain evidence="3">EC2010</strain>
        <tissue evidence="3">Whole organism of an adult</tissue>
    </source>
</reference>
<dbReference type="GO" id="GO:0004888">
    <property type="term" value="F:transmembrane signaling receptor activity"/>
    <property type="evidence" value="ECO:0007669"/>
    <property type="project" value="InterPro"/>
</dbReference>